<keyword evidence="2" id="KW-1185">Reference proteome</keyword>
<dbReference type="Proteomes" id="UP000440224">
    <property type="component" value="Unassembled WGS sequence"/>
</dbReference>
<sequence length="232" mass="25612">MTDPRMDPYEAIAYGRFTAAQINTLLLGLDHELDGTLRLMAGRVAAASDALEAALLRAGVPELYLHRAPEGEPDPVLAARETLRALVHYAEACRDGFMIASRLLQGESLSTAVRRTPMKLLLRLEHALEAIEKMKHMMPEHASWSSRVEQTRAALETFDAEVHAGRSERRSMTADVAGAWNAWQRTYASAKHVVLGSLAGIDKVPLIREVFDDLADESPSRLSQLPQVPSTY</sequence>
<accession>A0A6N7PPH1</accession>
<dbReference type="OrthoDB" id="5512102at2"/>
<organism evidence="1 2">
    <name type="scientific">Polyangium spumosum</name>
    <dbReference type="NCBI Taxonomy" id="889282"/>
    <lineage>
        <taxon>Bacteria</taxon>
        <taxon>Pseudomonadati</taxon>
        <taxon>Myxococcota</taxon>
        <taxon>Polyangia</taxon>
        <taxon>Polyangiales</taxon>
        <taxon>Polyangiaceae</taxon>
        <taxon>Polyangium</taxon>
    </lineage>
</organism>
<evidence type="ECO:0000313" key="2">
    <source>
        <dbReference type="Proteomes" id="UP000440224"/>
    </source>
</evidence>
<gene>
    <name evidence="1" type="ORF">GF068_09070</name>
</gene>
<dbReference type="EMBL" id="WJIE01000002">
    <property type="protein sequence ID" value="MRG92075.1"/>
    <property type="molecule type" value="Genomic_DNA"/>
</dbReference>
<protein>
    <submittedName>
        <fullName evidence="1">Uncharacterized protein</fullName>
    </submittedName>
</protein>
<dbReference type="RefSeq" id="WP_153818908.1">
    <property type="nucleotide sequence ID" value="NZ_WJIE01000002.1"/>
</dbReference>
<name>A0A6N7PPH1_9BACT</name>
<reference evidence="1 2" key="1">
    <citation type="submission" date="2019-10" db="EMBL/GenBank/DDBJ databases">
        <title>A soil myxobacterium in the family Polyangiaceae.</title>
        <authorList>
            <person name="Li Y."/>
            <person name="Wang J."/>
        </authorList>
    </citation>
    <scope>NUCLEOTIDE SEQUENCE [LARGE SCALE GENOMIC DNA]</scope>
    <source>
        <strain evidence="1 2">DSM 14734</strain>
    </source>
</reference>
<evidence type="ECO:0000313" key="1">
    <source>
        <dbReference type="EMBL" id="MRG92075.1"/>
    </source>
</evidence>
<proteinExistence type="predicted"/>
<comment type="caution">
    <text evidence="1">The sequence shown here is derived from an EMBL/GenBank/DDBJ whole genome shotgun (WGS) entry which is preliminary data.</text>
</comment>
<dbReference type="AlphaFoldDB" id="A0A6N7PPH1"/>